<gene>
    <name evidence="2" type="ORF">TCIL3000_4_400</name>
</gene>
<proteinExistence type="predicted"/>
<dbReference type="AlphaFoldDB" id="G0UKQ3"/>
<dbReference type="EMBL" id="HE575317">
    <property type="protein sequence ID" value="CCC89958.1"/>
    <property type="molecule type" value="Genomic_DNA"/>
</dbReference>
<feature type="non-terminal residue" evidence="2">
    <location>
        <position position="149"/>
    </location>
</feature>
<evidence type="ECO:0000256" key="1">
    <source>
        <dbReference type="SAM" id="SignalP"/>
    </source>
</evidence>
<reference evidence="2" key="1">
    <citation type="journal article" date="2012" name="Proc. Natl. Acad. Sci. U.S.A.">
        <title>Antigenic diversity is generated by distinct evolutionary mechanisms in African trypanosome species.</title>
        <authorList>
            <person name="Jackson A.P."/>
            <person name="Berry A."/>
            <person name="Aslett M."/>
            <person name="Allison H.C."/>
            <person name="Burton P."/>
            <person name="Vavrova-Anderson J."/>
            <person name="Brown R."/>
            <person name="Browne H."/>
            <person name="Corton N."/>
            <person name="Hauser H."/>
            <person name="Gamble J."/>
            <person name="Gilderthorp R."/>
            <person name="Marcello L."/>
            <person name="McQuillan J."/>
            <person name="Otto T.D."/>
            <person name="Quail M.A."/>
            <person name="Sanders M.J."/>
            <person name="van Tonder A."/>
            <person name="Ginger M.L."/>
            <person name="Field M.C."/>
            <person name="Barry J.D."/>
            <person name="Hertz-Fowler C."/>
            <person name="Berriman M."/>
        </authorList>
    </citation>
    <scope>NUCLEOTIDE SEQUENCE</scope>
    <source>
        <strain evidence="2">IL3000</strain>
    </source>
</reference>
<feature type="signal peptide" evidence="1">
    <location>
        <begin position="1"/>
        <end position="24"/>
    </location>
</feature>
<accession>G0UKQ3</accession>
<dbReference type="VEuPathDB" id="TriTrypDB:TcIL3000_4_400"/>
<feature type="chain" id="PRO_5003410288" evidence="1">
    <location>
        <begin position="25"/>
        <end position="149"/>
    </location>
</feature>
<sequence length="149" mass="16013">MHSISYHVSVCLVLLLHCLGNVLGEDDAVGDEAPENRTTPGNLALLVNNATVSRFMPAIIRIVNRNNFAFMLPARVVSGVKFGPMPFVVQGLGNATITMKKQNKLIFSVLNVSLGLGSTKFKKGLVIASCRGRINVSMIISEASIAFNL</sequence>
<name>G0UKQ3_TRYCI</name>
<evidence type="ECO:0000313" key="2">
    <source>
        <dbReference type="EMBL" id="CCC89958.1"/>
    </source>
</evidence>
<protein>
    <submittedName>
        <fullName evidence="2">Uncharacterized protein TCIL3000_4_400</fullName>
    </submittedName>
</protein>
<keyword evidence="1" id="KW-0732">Signal</keyword>
<organism evidence="2">
    <name type="scientific">Trypanosoma congolense (strain IL3000)</name>
    <dbReference type="NCBI Taxonomy" id="1068625"/>
    <lineage>
        <taxon>Eukaryota</taxon>
        <taxon>Discoba</taxon>
        <taxon>Euglenozoa</taxon>
        <taxon>Kinetoplastea</taxon>
        <taxon>Metakinetoplastina</taxon>
        <taxon>Trypanosomatida</taxon>
        <taxon>Trypanosomatidae</taxon>
        <taxon>Trypanosoma</taxon>
        <taxon>Nannomonas</taxon>
    </lineage>
</organism>